<reference evidence="11 12" key="1">
    <citation type="submission" date="2015-08" db="EMBL/GenBank/DDBJ databases">
        <title>Ancestral chromatin configuration constrains chromatin evolution on differentiating sex chromosomes in Drosophila.</title>
        <authorList>
            <person name="Zhou Q."/>
            <person name="Bachtrog D."/>
        </authorList>
    </citation>
    <scope>NUCLEOTIDE SEQUENCE [LARGE SCALE GENOMIC DNA]</scope>
    <source>
        <tissue evidence="11">Whole larvae</tissue>
    </source>
</reference>
<dbReference type="EC" id="3.1.1.1" evidence="8"/>
<dbReference type="GO" id="GO:0106435">
    <property type="term" value="F:carboxylesterase activity"/>
    <property type="evidence" value="ECO:0007669"/>
    <property type="project" value="UniProtKB-EC"/>
</dbReference>
<evidence type="ECO:0000256" key="1">
    <source>
        <dbReference type="ARBA" id="ARBA00004613"/>
    </source>
</evidence>
<feature type="chain" id="PRO_5005788078" description="carboxylesterase" evidence="9">
    <location>
        <begin position="17"/>
        <end position="535"/>
    </location>
</feature>
<sequence>MIGACLCFVLVAAVSANPLLVQTRYGQLQGVDNGNYYSYESIPYAEPPLGELRFEPPQPYKQQWQQTFNATQAPVPCLQWSLFVREDNKLLGEEDCLFVNIYKPKRVERQSFPVVVLIHGGAFMFGGAVYNGHERIMESGNVMLVKVSYRLGPLGFLSAGDSNLPGNLGLKDVRLAIKWIKQNIGSFAGEPENIVLLGHSAGAAAAHFLTFDESAKDLMKSVISIGGSALHKWALRPINMTQVFALGHYVGCEVTNCTKKLKSCLQSKDAKDIVSAVRHFLVFGYVPIIPFGPTIEPSEVAERAISTFPEKLIKDGKVAPIPWTVSYTSHEGVFYSAMLLQKQADGSELIEVLNTQWNELAPYLLFYDNIWLSEKQRYEMSAQLKAQYMADRSFNIANYAYVERIFTDAIYRNGTQAAMQLYRQHVKSPHYAYVYDTPADNGLAQWLAQRTDIKFGAAHGDDMFMIFESPLRAPLRADEQQITKHFIKMIEDAAQTDGIMAYSNCVFQNNAGQSQLQLMAIRSNGCENLQVDALL</sequence>
<keyword evidence="9" id="KW-0732">Signal</keyword>
<dbReference type="STRING" id="30019.A0A0M3QXE2"/>
<name>A0A0M3QXE2_DROBS</name>
<evidence type="ECO:0000256" key="5">
    <source>
        <dbReference type="ARBA" id="ARBA00022801"/>
    </source>
</evidence>
<evidence type="ECO:0000256" key="3">
    <source>
        <dbReference type="ARBA" id="ARBA00022487"/>
    </source>
</evidence>
<accession>A0A0M3QXE2</accession>
<evidence type="ECO:0000313" key="11">
    <source>
        <dbReference type="EMBL" id="ALC45773.1"/>
    </source>
</evidence>
<dbReference type="SUPFAM" id="SSF53474">
    <property type="entry name" value="alpha/beta-Hydrolases"/>
    <property type="match status" value="1"/>
</dbReference>
<dbReference type="CDD" id="cd00312">
    <property type="entry name" value="Esterase_lipase"/>
    <property type="match status" value="1"/>
</dbReference>
<dbReference type="ESTHER" id="drobs-a0a0m3qxe2">
    <property type="family name" value="Carb_B_Arthropoda"/>
</dbReference>
<dbReference type="Gene3D" id="3.40.50.1820">
    <property type="entry name" value="alpha/beta hydrolase"/>
    <property type="match status" value="1"/>
</dbReference>
<evidence type="ECO:0000256" key="9">
    <source>
        <dbReference type="SAM" id="SignalP"/>
    </source>
</evidence>
<evidence type="ECO:0000256" key="8">
    <source>
        <dbReference type="ARBA" id="ARBA00039155"/>
    </source>
</evidence>
<dbReference type="PANTHER" id="PTHR43142">
    <property type="entry name" value="CARBOXYLIC ESTER HYDROLASE"/>
    <property type="match status" value="1"/>
</dbReference>
<keyword evidence="5" id="KW-0378">Hydrolase</keyword>
<comment type="similarity">
    <text evidence="2">Belongs to the type-B carboxylesterase/lipase family.</text>
</comment>
<evidence type="ECO:0000256" key="6">
    <source>
        <dbReference type="ARBA" id="ARBA00023157"/>
    </source>
</evidence>
<dbReference type="GO" id="GO:0005576">
    <property type="term" value="C:extracellular region"/>
    <property type="evidence" value="ECO:0007669"/>
    <property type="project" value="UniProtKB-SubCell"/>
</dbReference>
<proteinExistence type="inferred from homology"/>
<keyword evidence="4" id="KW-0964">Secreted</keyword>
<feature type="signal peptide" evidence="9">
    <location>
        <begin position="1"/>
        <end position="16"/>
    </location>
</feature>
<feature type="domain" description="Carboxylesterase type B" evidence="10">
    <location>
        <begin position="20"/>
        <end position="497"/>
    </location>
</feature>
<protein>
    <recommendedName>
        <fullName evidence="8">carboxylesterase</fullName>
        <ecNumber evidence="8">3.1.1.1</ecNumber>
    </recommendedName>
</protein>
<dbReference type="InterPro" id="IPR002018">
    <property type="entry name" value="CarbesteraseB"/>
</dbReference>
<dbReference type="OMA" id="NGHERIM"/>
<comment type="subcellular location">
    <subcellularLocation>
        <location evidence="1">Secreted</location>
    </subcellularLocation>
</comment>
<dbReference type="OrthoDB" id="6846267at2759"/>
<gene>
    <name evidence="11" type="ORF">Dbus_chr3Rg523</name>
</gene>
<dbReference type="PANTHER" id="PTHR43142:SF1">
    <property type="entry name" value="CARBOXYLIC ESTER HYDROLASE"/>
    <property type="match status" value="1"/>
</dbReference>
<dbReference type="Pfam" id="PF00135">
    <property type="entry name" value="COesterase"/>
    <property type="match status" value="1"/>
</dbReference>
<dbReference type="Proteomes" id="UP000494163">
    <property type="component" value="Chromosome 3R"/>
</dbReference>
<evidence type="ECO:0000259" key="10">
    <source>
        <dbReference type="Pfam" id="PF00135"/>
    </source>
</evidence>
<organism evidence="11 12">
    <name type="scientific">Drosophila busckii</name>
    <name type="common">Fruit fly</name>
    <dbReference type="NCBI Taxonomy" id="30019"/>
    <lineage>
        <taxon>Eukaryota</taxon>
        <taxon>Metazoa</taxon>
        <taxon>Ecdysozoa</taxon>
        <taxon>Arthropoda</taxon>
        <taxon>Hexapoda</taxon>
        <taxon>Insecta</taxon>
        <taxon>Pterygota</taxon>
        <taxon>Neoptera</taxon>
        <taxon>Endopterygota</taxon>
        <taxon>Diptera</taxon>
        <taxon>Brachycera</taxon>
        <taxon>Muscomorpha</taxon>
        <taxon>Ephydroidea</taxon>
        <taxon>Drosophilidae</taxon>
        <taxon>Drosophila</taxon>
    </lineage>
</organism>
<dbReference type="AlphaFoldDB" id="A0A0M3QXE2"/>
<keyword evidence="12" id="KW-1185">Reference proteome</keyword>
<evidence type="ECO:0000256" key="7">
    <source>
        <dbReference type="ARBA" id="ARBA00023180"/>
    </source>
</evidence>
<evidence type="ECO:0000256" key="4">
    <source>
        <dbReference type="ARBA" id="ARBA00022525"/>
    </source>
</evidence>
<keyword evidence="7" id="KW-0325">Glycoprotein</keyword>
<keyword evidence="3" id="KW-0719">Serine esterase</keyword>
<dbReference type="InterPro" id="IPR029058">
    <property type="entry name" value="AB_hydrolase_fold"/>
</dbReference>
<dbReference type="EMBL" id="CP012526">
    <property type="protein sequence ID" value="ALC45773.1"/>
    <property type="molecule type" value="Genomic_DNA"/>
</dbReference>
<dbReference type="PROSITE" id="PS00941">
    <property type="entry name" value="CARBOXYLESTERASE_B_2"/>
    <property type="match status" value="1"/>
</dbReference>
<keyword evidence="6" id="KW-1015">Disulfide bond</keyword>
<evidence type="ECO:0000313" key="12">
    <source>
        <dbReference type="Proteomes" id="UP000494163"/>
    </source>
</evidence>
<evidence type="ECO:0000256" key="2">
    <source>
        <dbReference type="ARBA" id="ARBA00005964"/>
    </source>
</evidence>
<dbReference type="InterPro" id="IPR019819">
    <property type="entry name" value="Carboxylesterase_B_CS"/>
</dbReference>